<evidence type="ECO:0000256" key="2">
    <source>
        <dbReference type="ARBA" id="ARBA00023043"/>
    </source>
</evidence>
<dbReference type="Gene3D" id="1.25.40.20">
    <property type="entry name" value="Ankyrin repeat-containing domain"/>
    <property type="match status" value="4"/>
</dbReference>
<dbReference type="PANTHER" id="PTHR24123:SF33">
    <property type="entry name" value="PROTEIN HOS4"/>
    <property type="match status" value="1"/>
</dbReference>
<dbReference type="InterPro" id="IPR001496">
    <property type="entry name" value="SOCS_box"/>
</dbReference>
<feature type="compositionally biased region" description="Polar residues" evidence="4">
    <location>
        <begin position="27"/>
        <end position="38"/>
    </location>
</feature>
<dbReference type="PRINTS" id="PR01415">
    <property type="entry name" value="ANKYRIN"/>
</dbReference>
<evidence type="ECO:0000256" key="1">
    <source>
        <dbReference type="ARBA" id="ARBA00022737"/>
    </source>
</evidence>
<dbReference type="PROSITE" id="PS50297">
    <property type="entry name" value="ANK_REP_REGION"/>
    <property type="match status" value="7"/>
</dbReference>
<evidence type="ECO:0000256" key="3">
    <source>
        <dbReference type="PROSITE-ProRule" id="PRU00023"/>
    </source>
</evidence>
<dbReference type="SUPFAM" id="SSF48403">
    <property type="entry name" value="Ankyrin repeat"/>
    <property type="match status" value="2"/>
</dbReference>
<proteinExistence type="predicted"/>
<feature type="repeat" description="ANK" evidence="3">
    <location>
        <begin position="248"/>
        <end position="280"/>
    </location>
</feature>
<dbReference type="SMART" id="SM00969">
    <property type="entry name" value="SOCS_box"/>
    <property type="match status" value="1"/>
</dbReference>
<sequence>MEMDRTHHEETSKHHNKAHATVEPLLTKSSAQVTSNGSGRAGFEKREKRRRIRQLQNFISHGNVAGVQETLDAEFDVDFQYNGMTSLQLAVCEGWHKEICQLLISKGANVDQTDANGNSLLNMACWRGYADIAQLLVDNGADVDSQNESGNTPLNVCAHRRFPSAAKVLLAKGCSLNLANKQGHTPLYCVAQSGNLEMVRLLLEGGGDPDWGDLTLKSPLMVAAEAGHLDIVKALMNSGANVNSQSRYGRTALHEAATQGHVQVLQQLLDGKSNPDLATVKGTTPLLEAINNGHVTAGQALIKSHCDVNLADRRHCAPIHAAVTQVSRMFDPSGGSGMRGLVEVLVDAGADINKCDNANWTPLYQAASAGDLESCKFFLGKGAKTDSITFQGSSILHAAVFGGNGDVVKLCLEAGCAVNTVDEQGRHPLLSAVSSRCDLSVIQQLVDAGSDLNIAAKTTKQTALHEAMCQHYVPAAHLLIDKGSDMNLQNCDGETPLFLACERGLCETVQYMVKEKGCPTHSSHLSALPIHAAATRGRASTISVLAEAGCDLNQTNLEGKSPLAAALSEDNFSAVRALLQCGADLESQQKVRGLLLCCLHQEDPHPHLGLEPLFLAMTHKNMPMMKMMLTCYRQVPRRTIRLLEVLLKRTDEINNYYTLQQKAEILEFLHKGTRTVFPLMDLCRRCIRASLGSPLQAKVEKLPVARKAMSYILMESEFEEWQEHEQELPGGSAGFSELFMWRNSL</sequence>
<evidence type="ECO:0000256" key="4">
    <source>
        <dbReference type="SAM" id="MobiDB-lite"/>
    </source>
</evidence>
<feature type="repeat" description="ANK" evidence="3">
    <location>
        <begin position="281"/>
        <end position="313"/>
    </location>
</feature>
<dbReference type="Proteomes" id="UP000762676">
    <property type="component" value="Unassembled WGS sequence"/>
</dbReference>
<dbReference type="Pfam" id="PF00023">
    <property type="entry name" value="Ank"/>
    <property type="match status" value="1"/>
</dbReference>
<feature type="repeat" description="ANK" evidence="3">
    <location>
        <begin position="149"/>
        <end position="181"/>
    </location>
</feature>
<feature type="repeat" description="ANK" evidence="3">
    <location>
        <begin position="116"/>
        <end position="148"/>
    </location>
</feature>
<feature type="compositionally biased region" description="Basic and acidic residues" evidence="4">
    <location>
        <begin position="1"/>
        <end position="13"/>
    </location>
</feature>
<dbReference type="InterPro" id="IPR002110">
    <property type="entry name" value="Ankyrin_rpt"/>
</dbReference>
<dbReference type="Pfam" id="PF07525">
    <property type="entry name" value="SOCS_box"/>
    <property type="match status" value="1"/>
</dbReference>
<feature type="repeat" description="ANK" evidence="3">
    <location>
        <begin position="459"/>
        <end position="491"/>
    </location>
</feature>
<feature type="domain" description="SOCS box" evidence="5">
    <location>
        <begin position="669"/>
        <end position="712"/>
    </location>
</feature>
<evidence type="ECO:0000259" key="5">
    <source>
        <dbReference type="PROSITE" id="PS50225"/>
    </source>
</evidence>
<dbReference type="SMART" id="SM00248">
    <property type="entry name" value="ANK"/>
    <property type="match status" value="16"/>
</dbReference>
<feature type="repeat" description="ANK" evidence="3">
    <location>
        <begin position="82"/>
        <end position="115"/>
    </location>
</feature>
<evidence type="ECO:0000313" key="7">
    <source>
        <dbReference type="Proteomes" id="UP000762676"/>
    </source>
</evidence>
<evidence type="ECO:0000313" key="6">
    <source>
        <dbReference type="EMBL" id="GFR79128.1"/>
    </source>
</evidence>
<feature type="region of interest" description="Disordered" evidence="4">
    <location>
        <begin position="1"/>
        <end position="48"/>
    </location>
</feature>
<comment type="caution">
    <text evidence="6">The sequence shown here is derived from an EMBL/GenBank/DDBJ whole genome shotgun (WGS) entry which is preliminary data.</text>
</comment>
<dbReference type="EMBL" id="BMAT01008162">
    <property type="protein sequence ID" value="GFR79128.1"/>
    <property type="molecule type" value="Genomic_DNA"/>
</dbReference>
<dbReference type="InterPro" id="IPR051165">
    <property type="entry name" value="Multifunctional_ANK_Repeat"/>
</dbReference>
<keyword evidence="7" id="KW-1185">Reference proteome</keyword>
<gene>
    <name evidence="6" type="ORF">ElyMa_004012200</name>
</gene>
<dbReference type="PROSITE" id="PS50225">
    <property type="entry name" value="SOCS"/>
    <property type="match status" value="1"/>
</dbReference>
<dbReference type="AlphaFoldDB" id="A0AAV4G2H2"/>
<dbReference type="InterPro" id="IPR036770">
    <property type="entry name" value="Ankyrin_rpt-contain_sf"/>
</dbReference>
<feature type="repeat" description="ANK" evidence="3">
    <location>
        <begin position="525"/>
        <end position="557"/>
    </location>
</feature>
<feature type="repeat" description="ANK" evidence="3">
    <location>
        <begin position="215"/>
        <end position="247"/>
    </location>
</feature>
<name>A0AAV4G2H2_9GAST</name>
<reference evidence="6 7" key="1">
    <citation type="journal article" date="2021" name="Elife">
        <title>Chloroplast acquisition without the gene transfer in kleptoplastic sea slugs, Plakobranchus ocellatus.</title>
        <authorList>
            <person name="Maeda T."/>
            <person name="Takahashi S."/>
            <person name="Yoshida T."/>
            <person name="Shimamura S."/>
            <person name="Takaki Y."/>
            <person name="Nagai Y."/>
            <person name="Toyoda A."/>
            <person name="Suzuki Y."/>
            <person name="Arimoto A."/>
            <person name="Ishii H."/>
            <person name="Satoh N."/>
            <person name="Nishiyama T."/>
            <person name="Hasebe M."/>
            <person name="Maruyama T."/>
            <person name="Minagawa J."/>
            <person name="Obokata J."/>
            <person name="Shigenobu S."/>
        </authorList>
    </citation>
    <scope>NUCLEOTIDE SEQUENCE [LARGE SCALE GENOMIC DNA]</scope>
</reference>
<organism evidence="6 7">
    <name type="scientific">Elysia marginata</name>
    <dbReference type="NCBI Taxonomy" id="1093978"/>
    <lineage>
        <taxon>Eukaryota</taxon>
        <taxon>Metazoa</taxon>
        <taxon>Spiralia</taxon>
        <taxon>Lophotrochozoa</taxon>
        <taxon>Mollusca</taxon>
        <taxon>Gastropoda</taxon>
        <taxon>Heterobranchia</taxon>
        <taxon>Euthyneura</taxon>
        <taxon>Panpulmonata</taxon>
        <taxon>Sacoglossa</taxon>
        <taxon>Placobranchoidea</taxon>
        <taxon>Plakobranchidae</taxon>
        <taxon>Elysia</taxon>
    </lineage>
</organism>
<dbReference type="Pfam" id="PF12796">
    <property type="entry name" value="Ank_2"/>
    <property type="match status" value="5"/>
</dbReference>
<keyword evidence="2 3" id="KW-0040">ANK repeat</keyword>
<dbReference type="PROSITE" id="PS50088">
    <property type="entry name" value="ANK_REPEAT"/>
    <property type="match status" value="11"/>
</dbReference>
<dbReference type="PANTHER" id="PTHR24123">
    <property type="entry name" value="ANKYRIN REPEAT-CONTAINING"/>
    <property type="match status" value="1"/>
</dbReference>
<feature type="repeat" description="ANK" evidence="3">
    <location>
        <begin position="391"/>
        <end position="423"/>
    </location>
</feature>
<feature type="repeat" description="ANK" evidence="3">
    <location>
        <begin position="558"/>
        <end position="590"/>
    </location>
</feature>
<feature type="repeat" description="ANK" evidence="3">
    <location>
        <begin position="182"/>
        <end position="214"/>
    </location>
</feature>
<protein>
    <submittedName>
        <fullName evidence="6">Ankyrin repeat domain-containing protein 50</fullName>
    </submittedName>
</protein>
<dbReference type="CDD" id="cd03587">
    <property type="entry name" value="SOCS"/>
    <property type="match status" value="1"/>
</dbReference>
<accession>A0AAV4G2H2</accession>
<keyword evidence="1" id="KW-0677">Repeat</keyword>